<keyword evidence="2 4" id="KW-0863">Zinc-finger</keyword>
<organism evidence="6">
    <name type="scientific">Cladocopium goreaui</name>
    <dbReference type="NCBI Taxonomy" id="2562237"/>
    <lineage>
        <taxon>Eukaryota</taxon>
        <taxon>Sar</taxon>
        <taxon>Alveolata</taxon>
        <taxon>Dinophyceae</taxon>
        <taxon>Suessiales</taxon>
        <taxon>Symbiodiniaceae</taxon>
        <taxon>Cladocopium</taxon>
    </lineage>
</organism>
<dbReference type="PROSITE" id="PS50089">
    <property type="entry name" value="ZF_RING_2"/>
    <property type="match status" value="1"/>
</dbReference>
<evidence type="ECO:0000313" key="7">
    <source>
        <dbReference type="EMBL" id="CAL4775444.1"/>
    </source>
</evidence>
<dbReference type="Proteomes" id="UP001152797">
    <property type="component" value="Unassembled WGS sequence"/>
</dbReference>
<dbReference type="EMBL" id="CAMXCT010001235">
    <property type="protein sequence ID" value="CAI3988132.1"/>
    <property type="molecule type" value="Genomic_DNA"/>
</dbReference>
<keyword evidence="8" id="KW-1185">Reference proteome</keyword>
<dbReference type="GO" id="GO:0008270">
    <property type="term" value="F:zinc ion binding"/>
    <property type="evidence" value="ECO:0007669"/>
    <property type="project" value="UniProtKB-KW"/>
</dbReference>
<accession>A0A9P1FVS8</accession>
<dbReference type="SUPFAM" id="SSF57850">
    <property type="entry name" value="RING/U-box"/>
    <property type="match status" value="1"/>
</dbReference>
<feature type="non-terminal residue" evidence="6">
    <location>
        <position position="1"/>
    </location>
</feature>
<evidence type="ECO:0000256" key="2">
    <source>
        <dbReference type="ARBA" id="ARBA00022771"/>
    </source>
</evidence>
<evidence type="ECO:0000256" key="4">
    <source>
        <dbReference type="PROSITE-ProRule" id="PRU00175"/>
    </source>
</evidence>
<dbReference type="AlphaFoldDB" id="A0A9P1FVS8"/>
<dbReference type="Pfam" id="PF13639">
    <property type="entry name" value="zf-RING_2"/>
    <property type="match status" value="1"/>
</dbReference>
<dbReference type="OrthoDB" id="8062037at2759"/>
<reference evidence="6" key="1">
    <citation type="submission" date="2022-10" db="EMBL/GenBank/DDBJ databases">
        <authorList>
            <person name="Chen Y."/>
            <person name="Dougan E. K."/>
            <person name="Chan C."/>
            <person name="Rhodes N."/>
            <person name="Thang M."/>
        </authorList>
    </citation>
    <scope>NUCLEOTIDE SEQUENCE</scope>
</reference>
<feature type="domain" description="RING-type" evidence="5">
    <location>
        <begin position="339"/>
        <end position="383"/>
    </location>
</feature>
<evidence type="ECO:0000256" key="3">
    <source>
        <dbReference type="ARBA" id="ARBA00022833"/>
    </source>
</evidence>
<evidence type="ECO:0000313" key="6">
    <source>
        <dbReference type="EMBL" id="CAI3988132.1"/>
    </source>
</evidence>
<protein>
    <submittedName>
        <fullName evidence="7">E3 ubiquitin-protein ligase ATL4</fullName>
    </submittedName>
</protein>
<proteinExistence type="predicted"/>
<dbReference type="InterPro" id="IPR013083">
    <property type="entry name" value="Znf_RING/FYVE/PHD"/>
</dbReference>
<reference evidence="7 8" key="2">
    <citation type="submission" date="2024-05" db="EMBL/GenBank/DDBJ databases">
        <authorList>
            <person name="Chen Y."/>
            <person name="Shah S."/>
            <person name="Dougan E. K."/>
            <person name="Thang M."/>
            <person name="Chan C."/>
        </authorList>
    </citation>
    <scope>NUCLEOTIDE SEQUENCE [LARGE SCALE GENOMIC DNA]</scope>
</reference>
<evidence type="ECO:0000256" key="1">
    <source>
        <dbReference type="ARBA" id="ARBA00022723"/>
    </source>
</evidence>
<evidence type="ECO:0000259" key="5">
    <source>
        <dbReference type="PROSITE" id="PS50089"/>
    </source>
</evidence>
<name>A0A9P1FVS8_9DINO</name>
<comment type="caution">
    <text evidence="6">The sequence shown here is derived from an EMBL/GenBank/DDBJ whole genome shotgun (WGS) entry which is preliminary data.</text>
</comment>
<dbReference type="InterPro" id="IPR053238">
    <property type="entry name" value="RING-H2_zinc_finger"/>
</dbReference>
<dbReference type="SMART" id="SM00184">
    <property type="entry name" value="RING"/>
    <property type="match status" value="1"/>
</dbReference>
<dbReference type="EMBL" id="CAMXCT030001235">
    <property type="protein sequence ID" value="CAL4775444.1"/>
    <property type="molecule type" value="Genomic_DNA"/>
</dbReference>
<dbReference type="EMBL" id="CAMXCT020001235">
    <property type="protein sequence ID" value="CAL1141507.1"/>
    <property type="molecule type" value="Genomic_DNA"/>
</dbReference>
<dbReference type="InterPro" id="IPR001841">
    <property type="entry name" value="Znf_RING"/>
</dbReference>
<gene>
    <name evidence="6" type="ORF">C1SCF055_LOCUS15349</name>
</gene>
<keyword evidence="3" id="KW-0862">Zinc</keyword>
<keyword evidence="1" id="KW-0479">Metal-binding</keyword>
<dbReference type="Gene3D" id="3.30.40.10">
    <property type="entry name" value="Zinc/RING finger domain, C3HC4 (zinc finger)"/>
    <property type="match status" value="1"/>
</dbReference>
<dbReference type="PANTHER" id="PTHR14155">
    <property type="entry name" value="RING FINGER DOMAIN-CONTAINING"/>
    <property type="match status" value="1"/>
</dbReference>
<dbReference type="PANTHER" id="PTHR14155:SF627">
    <property type="entry name" value="OS06G0192800 PROTEIN"/>
    <property type="match status" value="1"/>
</dbReference>
<evidence type="ECO:0000313" key="8">
    <source>
        <dbReference type="Proteomes" id="UP001152797"/>
    </source>
</evidence>
<sequence>WQHHVPSNYILAVWLNTSALQPWRESVASGAAVRKAKSCLRMHRLVADLPALFRRGVVPEGFAPALDTGDLPRPGQQLTEVCAEGIQSLELLLSHLETGKRIHATTSRTPGPVASPSGLESPWQRFLRAVPDRDLELSSVWAHAAAHLQGLEMDPEQRETQLKDLALLALWRRSCLVHRFLVDRLSNCACSNADLAILRPSMKAEIQMFKGLLTAISAGSVGACAVAATAQATRDAAQQRRSAAAAAATALVQRRCPAAPVPVPGRAPVEPPNSTVEGIQRWLHSVRETASVAASGSDTDWKRQKEVLRAGLTGTAVCLGSDSWPSPKGSLKITSERECAICLEMLPAGATPEKVIPLPCGHSFHSTCASQWLQKCPRCPVCRHSPFLPLEVRKTPLS</sequence>